<gene>
    <name evidence="9" type="ORF">CBOVIS_LOCUS10022</name>
</gene>
<keyword evidence="3 7" id="KW-0812">Transmembrane</keyword>
<keyword evidence="4 7" id="KW-0256">Endoplasmic reticulum</keyword>
<organism evidence="9 10">
    <name type="scientific">Caenorhabditis bovis</name>
    <dbReference type="NCBI Taxonomy" id="2654633"/>
    <lineage>
        <taxon>Eukaryota</taxon>
        <taxon>Metazoa</taxon>
        <taxon>Ecdysozoa</taxon>
        <taxon>Nematoda</taxon>
        <taxon>Chromadorea</taxon>
        <taxon>Rhabditida</taxon>
        <taxon>Rhabditina</taxon>
        <taxon>Rhabditomorpha</taxon>
        <taxon>Rhabditoidea</taxon>
        <taxon>Rhabditidae</taxon>
        <taxon>Peloderinae</taxon>
        <taxon>Caenorhabditis</taxon>
    </lineage>
</organism>
<comment type="similarity">
    <text evidence="2 7">Belongs to the derlin family.</text>
</comment>
<feature type="transmembrane region" description="Helical" evidence="7">
    <location>
        <begin position="17"/>
        <end position="38"/>
    </location>
</feature>
<feature type="transmembrane region" description="Helical" evidence="7">
    <location>
        <begin position="100"/>
        <end position="122"/>
    </location>
</feature>
<dbReference type="Pfam" id="PF04511">
    <property type="entry name" value="DER1"/>
    <property type="match status" value="1"/>
</dbReference>
<dbReference type="SUPFAM" id="SSF144091">
    <property type="entry name" value="Rhomboid-like"/>
    <property type="match status" value="1"/>
</dbReference>
<dbReference type="EMBL" id="CADEPM010000007">
    <property type="protein sequence ID" value="CAB3408215.1"/>
    <property type="molecule type" value="Genomic_DNA"/>
</dbReference>
<evidence type="ECO:0000256" key="5">
    <source>
        <dbReference type="ARBA" id="ARBA00022989"/>
    </source>
</evidence>
<evidence type="ECO:0000256" key="7">
    <source>
        <dbReference type="RuleBase" id="RU363059"/>
    </source>
</evidence>
<evidence type="ECO:0000256" key="4">
    <source>
        <dbReference type="ARBA" id="ARBA00022824"/>
    </source>
</evidence>
<dbReference type="PANTHER" id="PTHR11009">
    <property type="entry name" value="DER1-LIKE PROTEIN, DERLIN"/>
    <property type="match status" value="1"/>
</dbReference>
<evidence type="ECO:0000313" key="9">
    <source>
        <dbReference type="EMBL" id="CAB3408215.1"/>
    </source>
</evidence>
<feature type="transmembrane region" description="Helical" evidence="7">
    <location>
        <begin position="59"/>
        <end position="80"/>
    </location>
</feature>
<comment type="subcellular location">
    <subcellularLocation>
        <location evidence="1 7">Endoplasmic reticulum membrane</location>
        <topology evidence="1 7">Multi-pass membrane protein</topology>
    </subcellularLocation>
</comment>
<comment type="caution">
    <text evidence="9">The sequence shown here is derived from an EMBL/GenBank/DDBJ whole genome shotgun (WGS) entry which is preliminary data.</text>
</comment>
<evidence type="ECO:0000256" key="3">
    <source>
        <dbReference type="ARBA" id="ARBA00022692"/>
    </source>
</evidence>
<dbReference type="InterPro" id="IPR007599">
    <property type="entry name" value="DER1"/>
</dbReference>
<accession>A0A8S1FAQ8</accession>
<feature type="region of interest" description="Disordered" evidence="8">
    <location>
        <begin position="220"/>
        <end position="246"/>
    </location>
</feature>
<evidence type="ECO:0000313" key="10">
    <source>
        <dbReference type="Proteomes" id="UP000494206"/>
    </source>
</evidence>
<dbReference type="Proteomes" id="UP000494206">
    <property type="component" value="Unassembled WGS sequence"/>
</dbReference>
<dbReference type="GO" id="GO:0006950">
    <property type="term" value="P:response to stress"/>
    <property type="evidence" value="ECO:0007669"/>
    <property type="project" value="UniProtKB-ARBA"/>
</dbReference>
<protein>
    <recommendedName>
        <fullName evidence="7">Derlin</fullName>
    </recommendedName>
</protein>
<proteinExistence type="inferred from homology"/>
<sequence>MSDLGDWLRTVPIITRHWFVISVILPLLGRFGFINPAWMFLEWNLVINKFQIWRPITALLFYPLSPQTGFNWLMMVYFLYTYSKSLESDIFSGRPADYLYMLLISWFVCAGMCMAIGVYFLLEPMVMCVLYVWCQMNKDTIVSFWFGMRFKAAYLPWVLCGFNAILRGGGLNELIGIFVGHVYYFLAFQYPGDHNGVRILETPEFMYQLLPNEEGGVHGFGGSEEARRNPPRPRGHVWGQGVRLGQ</sequence>
<evidence type="ECO:0000256" key="2">
    <source>
        <dbReference type="ARBA" id="ARBA00008917"/>
    </source>
</evidence>
<dbReference type="OrthoDB" id="19102at2759"/>
<keyword evidence="6 7" id="KW-0472">Membrane</keyword>
<comment type="function">
    <text evidence="7">May be involved in the degradation of misfolded endoplasmic reticulum (ER) luminal proteins.</text>
</comment>
<dbReference type="GO" id="GO:0005789">
    <property type="term" value="C:endoplasmic reticulum membrane"/>
    <property type="evidence" value="ECO:0007669"/>
    <property type="project" value="UniProtKB-SubCell"/>
</dbReference>
<evidence type="ECO:0000256" key="6">
    <source>
        <dbReference type="ARBA" id="ARBA00023136"/>
    </source>
</evidence>
<comment type="caution">
    <text evidence="7">Lacks conserved residue(s) required for the propagation of feature annotation.</text>
</comment>
<name>A0A8S1FAQ8_9PELO</name>
<keyword evidence="10" id="KW-1185">Reference proteome</keyword>
<evidence type="ECO:0000256" key="1">
    <source>
        <dbReference type="ARBA" id="ARBA00004477"/>
    </source>
</evidence>
<dbReference type="AlphaFoldDB" id="A0A8S1FAQ8"/>
<evidence type="ECO:0000256" key="8">
    <source>
        <dbReference type="SAM" id="MobiDB-lite"/>
    </source>
</evidence>
<dbReference type="InterPro" id="IPR035952">
    <property type="entry name" value="Rhomboid-like_sf"/>
</dbReference>
<keyword evidence="5 7" id="KW-1133">Transmembrane helix</keyword>
<reference evidence="9 10" key="1">
    <citation type="submission" date="2020-04" db="EMBL/GenBank/DDBJ databases">
        <authorList>
            <person name="Laetsch R D."/>
            <person name="Stevens L."/>
            <person name="Kumar S."/>
            <person name="Blaxter L. M."/>
        </authorList>
    </citation>
    <scope>NUCLEOTIDE SEQUENCE [LARGE SCALE GENOMIC DNA]</scope>
</reference>